<reference evidence="2" key="1">
    <citation type="submission" date="2023-01" db="EMBL/GenBank/DDBJ databases">
        <authorList>
            <person name="Piombo E."/>
        </authorList>
    </citation>
    <scope>NUCLEOTIDE SEQUENCE</scope>
</reference>
<feature type="region of interest" description="Disordered" evidence="1">
    <location>
        <begin position="185"/>
        <end position="223"/>
    </location>
</feature>
<comment type="caution">
    <text evidence="2">The sequence shown here is derived from an EMBL/GenBank/DDBJ whole genome shotgun (WGS) entry which is preliminary data.</text>
</comment>
<evidence type="ECO:0000256" key="1">
    <source>
        <dbReference type="SAM" id="MobiDB-lite"/>
    </source>
</evidence>
<accession>A0AA35MCF4</accession>
<dbReference type="AlphaFoldDB" id="A0AA35MCF4"/>
<name>A0AA35MCF4_9HYPO</name>
<dbReference type="EMBL" id="CABFNP030001245">
    <property type="protein sequence ID" value="CAI6094115.1"/>
    <property type="molecule type" value="Genomic_DNA"/>
</dbReference>
<feature type="region of interest" description="Disordered" evidence="1">
    <location>
        <begin position="341"/>
        <end position="360"/>
    </location>
</feature>
<keyword evidence="3" id="KW-1185">Reference proteome</keyword>
<gene>
    <name evidence="2" type="ORF">CCHLO57077_00001225</name>
</gene>
<feature type="compositionally biased region" description="Polar residues" evidence="1">
    <location>
        <begin position="196"/>
        <end position="207"/>
    </location>
</feature>
<organism evidence="2 3">
    <name type="scientific">Clonostachys chloroleuca</name>
    <dbReference type="NCBI Taxonomy" id="1926264"/>
    <lineage>
        <taxon>Eukaryota</taxon>
        <taxon>Fungi</taxon>
        <taxon>Dikarya</taxon>
        <taxon>Ascomycota</taxon>
        <taxon>Pezizomycotina</taxon>
        <taxon>Sordariomycetes</taxon>
        <taxon>Hypocreomycetidae</taxon>
        <taxon>Hypocreales</taxon>
        <taxon>Bionectriaceae</taxon>
        <taxon>Clonostachys</taxon>
    </lineage>
</organism>
<protein>
    <submittedName>
        <fullName evidence="2">Uncharacterized protein</fullName>
    </submittedName>
</protein>
<evidence type="ECO:0000313" key="3">
    <source>
        <dbReference type="Proteomes" id="UP001160390"/>
    </source>
</evidence>
<dbReference type="Proteomes" id="UP001160390">
    <property type="component" value="Unassembled WGS sequence"/>
</dbReference>
<evidence type="ECO:0000313" key="2">
    <source>
        <dbReference type="EMBL" id="CAI6094115.1"/>
    </source>
</evidence>
<proteinExistence type="predicted"/>
<sequence>MTSPPDHRQMVSLRGEEYVFELKGMMPDGLIEMYRQLYMDSFLMFVLPVDAETIGNFRAKSVRKVLNVLTVARSHKIPSDVLSMRIDKTVWTLMFMEYLPQGQVEPEFPWPIPRADPTAPPAPMLQAWRRKMGLSCEDETQRDSSSTDSMLSNVVRLSTQEKVQEFLEEQQLTQWYTTRATLPKKPVNSVHKPQELVNQGSRVSLQERSASRGRAQSRSRDHSRATIDAGRLVRLMDGHMEDTMRSFVTTALHLGMSIGAIDQGRHLGMNTGAIDQDHRTDMEIKVDEQQHLDAVRDRPSQGQELAIRSTLAGLSSVTKAQSNATAPVAAMLSFGGDLDGSTATSQPVTTTPATVTSSNN</sequence>